<dbReference type="Proteomes" id="UP000023152">
    <property type="component" value="Unassembled WGS sequence"/>
</dbReference>
<dbReference type="Gene3D" id="1.10.287.950">
    <property type="entry name" value="Methyl-accepting chemotaxis protein"/>
    <property type="match status" value="1"/>
</dbReference>
<feature type="region of interest" description="Disordered" evidence="2">
    <location>
        <begin position="54"/>
        <end position="79"/>
    </location>
</feature>
<evidence type="ECO:0000256" key="2">
    <source>
        <dbReference type="SAM" id="MobiDB-lite"/>
    </source>
</evidence>
<comment type="caution">
    <text evidence="3">The sequence shown here is derived from an EMBL/GenBank/DDBJ whole genome shotgun (WGS) entry which is preliminary data.</text>
</comment>
<dbReference type="EMBL" id="ASPP01008319">
    <property type="protein sequence ID" value="ETO25727.1"/>
    <property type="molecule type" value="Genomic_DNA"/>
</dbReference>
<feature type="compositionally biased region" description="Polar residues" evidence="2">
    <location>
        <begin position="57"/>
        <end position="73"/>
    </location>
</feature>
<gene>
    <name evidence="3" type="ORF">RFI_11413</name>
</gene>
<dbReference type="AlphaFoldDB" id="X6NK42"/>
<proteinExistence type="predicted"/>
<evidence type="ECO:0000313" key="3">
    <source>
        <dbReference type="EMBL" id="ETO25727.1"/>
    </source>
</evidence>
<organism evidence="3 4">
    <name type="scientific">Reticulomyxa filosa</name>
    <dbReference type="NCBI Taxonomy" id="46433"/>
    <lineage>
        <taxon>Eukaryota</taxon>
        <taxon>Sar</taxon>
        <taxon>Rhizaria</taxon>
        <taxon>Retaria</taxon>
        <taxon>Foraminifera</taxon>
        <taxon>Monothalamids</taxon>
        <taxon>Reticulomyxidae</taxon>
        <taxon>Reticulomyxa</taxon>
    </lineage>
</organism>
<accession>X6NK42</accession>
<evidence type="ECO:0000313" key="4">
    <source>
        <dbReference type="Proteomes" id="UP000023152"/>
    </source>
</evidence>
<keyword evidence="4" id="KW-1185">Reference proteome</keyword>
<feature type="region of interest" description="Disordered" evidence="2">
    <location>
        <begin position="1"/>
        <end position="42"/>
    </location>
</feature>
<feature type="compositionally biased region" description="Basic and acidic residues" evidence="2">
    <location>
        <begin position="1"/>
        <end position="24"/>
    </location>
</feature>
<protein>
    <submittedName>
        <fullName evidence="3">Uncharacterized protein</fullName>
    </submittedName>
</protein>
<keyword evidence="1" id="KW-0175">Coiled coil</keyword>
<reference evidence="3 4" key="1">
    <citation type="journal article" date="2013" name="Curr. Biol.">
        <title>The Genome of the Foraminiferan Reticulomyxa filosa.</title>
        <authorList>
            <person name="Glockner G."/>
            <person name="Hulsmann N."/>
            <person name="Schleicher M."/>
            <person name="Noegel A.A."/>
            <person name="Eichinger L."/>
            <person name="Gallinger C."/>
            <person name="Pawlowski J."/>
            <person name="Sierra R."/>
            <person name="Euteneuer U."/>
            <person name="Pillet L."/>
            <person name="Moustafa A."/>
            <person name="Platzer M."/>
            <person name="Groth M."/>
            <person name="Szafranski K."/>
            <person name="Schliwa M."/>
        </authorList>
    </citation>
    <scope>NUCLEOTIDE SEQUENCE [LARGE SCALE GENOMIC DNA]</scope>
</reference>
<name>X6NK42_RETFI</name>
<sequence length="348" mass="40496">MDMRHLREEANKVRENIREVKSDLPYRSNQPATEQDIAGVRSLQVPNPIRQKVEETPANSPTAEAQAQSNASWQDAMAASAGVNPIEKESHGTGTTGDSHKQKEAFDSNLTMEELQSMYEKKLQLIEDLQKHIEVLRHSRKTEIKTLQDGLSQMINRCREWWKKLLDRCSHLEAEFQQKLAQVNNVGSCYVLLYLCYGSDKDIQQKLRSYEQTCQDLAQKLNDKTVEYDNLRAQLEKAQTSLLKHKNKKRKLKEDVKALSKELENLKRNQEDITKQSSRPSQEEWETKKKQLELALKKAEEDTMNARKSKLECIQQTGAEINNLRDYIKILQKQLRNNFCCFFCYDLF</sequence>
<evidence type="ECO:0000256" key="1">
    <source>
        <dbReference type="SAM" id="Coils"/>
    </source>
</evidence>
<feature type="coiled-coil region" evidence="1">
    <location>
        <begin position="200"/>
        <end position="334"/>
    </location>
</feature>